<accession>A0A7W8ZPC7</accession>
<dbReference type="SUPFAM" id="SSF51735">
    <property type="entry name" value="NAD(P)-binding Rossmann-fold domains"/>
    <property type="match status" value="1"/>
</dbReference>
<name>A0A7W8ZPC7_9SPHI</name>
<gene>
    <name evidence="1" type="ORF">HDE68_003490</name>
</gene>
<dbReference type="Gene3D" id="3.40.50.720">
    <property type="entry name" value="NAD(P)-binding Rossmann-like Domain"/>
    <property type="match status" value="1"/>
</dbReference>
<dbReference type="EMBL" id="JACHCE010000005">
    <property type="protein sequence ID" value="MBB5637575.1"/>
    <property type="molecule type" value="Genomic_DNA"/>
</dbReference>
<comment type="caution">
    <text evidence="1">The sequence shown here is derived from an EMBL/GenBank/DDBJ whole genome shotgun (WGS) entry which is preliminary data.</text>
</comment>
<evidence type="ECO:0000313" key="1">
    <source>
        <dbReference type="EMBL" id="MBB5637575.1"/>
    </source>
</evidence>
<dbReference type="PANTHER" id="PTHR43796:SF2">
    <property type="entry name" value="CARBOXYNORSPERMIDINE SYNTHASE"/>
    <property type="match status" value="1"/>
</dbReference>
<evidence type="ECO:0000313" key="2">
    <source>
        <dbReference type="Proteomes" id="UP000537204"/>
    </source>
</evidence>
<dbReference type="RefSeq" id="WP_183883442.1">
    <property type="nucleotide sequence ID" value="NZ_JACHCE010000005.1"/>
</dbReference>
<dbReference type="Proteomes" id="UP000537204">
    <property type="component" value="Unassembled WGS sequence"/>
</dbReference>
<proteinExistence type="predicted"/>
<protein>
    <recommendedName>
        <fullName evidence="3">Saccharopine dehydrogenase</fullName>
    </recommendedName>
</protein>
<sequence length="337" mass="36558">MELQKKRILIAGGYGHVGSNIARLIRKNYQSIELVLAGRNPQNGEEFSKELGNAETAYLDLEKRFELKAYGAVDLIITAMEDYNNILQEAAVANGIAYIGITGLAEEISPIVFLSLQKTPSAPIVLASHWQAGILTLAAKQAAKKFSSINRIETACLYDELDPIGPMVVAQWDSFVGKALLRQQGKWQVVEAKEEGRTFHLQEGTTITGYPMSTLDVPSIAGITDSPNVRFDLAIGKSIGTNNNLEASHDLYIDIEGVLLSGKTSRLRTLVSDPKGQSHLTATGVFIIMEGIFGLGGQTAPEKGGIFIPETLLSIDTAITRLQEFGIIITEEETPVN</sequence>
<organism evidence="1 2">
    <name type="scientific">Pedobacter cryoconitis</name>
    <dbReference type="NCBI Taxonomy" id="188932"/>
    <lineage>
        <taxon>Bacteria</taxon>
        <taxon>Pseudomonadati</taxon>
        <taxon>Bacteroidota</taxon>
        <taxon>Sphingobacteriia</taxon>
        <taxon>Sphingobacteriales</taxon>
        <taxon>Sphingobacteriaceae</taxon>
        <taxon>Pedobacter</taxon>
    </lineage>
</organism>
<evidence type="ECO:0008006" key="3">
    <source>
        <dbReference type="Google" id="ProtNLM"/>
    </source>
</evidence>
<reference evidence="1 2" key="1">
    <citation type="submission" date="2020-08" db="EMBL/GenBank/DDBJ databases">
        <title>Genomic Encyclopedia of Type Strains, Phase IV (KMG-V): Genome sequencing to study the core and pangenomes of soil and plant-associated prokaryotes.</title>
        <authorList>
            <person name="Whitman W."/>
        </authorList>
    </citation>
    <scope>NUCLEOTIDE SEQUENCE [LARGE SCALE GENOMIC DNA]</scope>
    <source>
        <strain evidence="1 2">S3M1</strain>
    </source>
</reference>
<dbReference type="InterPro" id="IPR036291">
    <property type="entry name" value="NAD(P)-bd_dom_sf"/>
</dbReference>
<dbReference type="AlphaFoldDB" id="A0A7W8ZPC7"/>
<dbReference type="PANTHER" id="PTHR43796">
    <property type="entry name" value="CARBOXYNORSPERMIDINE SYNTHASE"/>
    <property type="match status" value="1"/>
</dbReference>